<comment type="caution">
    <text evidence="1">The sequence shown here is derived from an EMBL/GenBank/DDBJ whole genome shotgun (WGS) entry which is preliminary data.</text>
</comment>
<dbReference type="AlphaFoldDB" id="A0A6G0Q0R5"/>
<reference evidence="1 2" key="1">
    <citation type="submission" date="2018-09" db="EMBL/GenBank/DDBJ databases">
        <title>Genomic investigation of the strawberry pathogen Phytophthora fragariae indicates pathogenicity is determined by transcriptional variation in three key races.</title>
        <authorList>
            <person name="Adams T.M."/>
            <person name="Armitage A.D."/>
            <person name="Sobczyk M.K."/>
            <person name="Bates H.J."/>
            <person name="Dunwell J.M."/>
            <person name="Nellist C.F."/>
            <person name="Harrison R.J."/>
        </authorList>
    </citation>
    <scope>NUCLEOTIDE SEQUENCE [LARGE SCALE GENOMIC DNA]</scope>
    <source>
        <strain evidence="1 2">NOV-77</strain>
    </source>
</reference>
<evidence type="ECO:0000313" key="1">
    <source>
        <dbReference type="EMBL" id="KAE9264442.1"/>
    </source>
</evidence>
<organism evidence="1 2">
    <name type="scientific">Phytophthora fragariae</name>
    <dbReference type="NCBI Taxonomy" id="53985"/>
    <lineage>
        <taxon>Eukaryota</taxon>
        <taxon>Sar</taxon>
        <taxon>Stramenopiles</taxon>
        <taxon>Oomycota</taxon>
        <taxon>Peronosporomycetes</taxon>
        <taxon>Peronosporales</taxon>
        <taxon>Peronosporaceae</taxon>
        <taxon>Phytophthora</taxon>
    </lineage>
</organism>
<sequence length="51" mass="5904">MPESARGNTFLFCFTIRFPGTSCANQCRPRLPKMWPKRMKSKCFGDLGRHP</sequence>
<dbReference type="Proteomes" id="UP000486351">
    <property type="component" value="Unassembled WGS sequence"/>
</dbReference>
<dbReference type="EMBL" id="QXFY01008300">
    <property type="protein sequence ID" value="KAE9264442.1"/>
    <property type="molecule type" value="Genomic_DNA"/>
</dbReference>
<gene>
    <name evidence="1" type="ORF">PF008_g32122</name>
</gene>
<evidence type="ECO:0000313" key="2">
    <source>
        <dbReference type="Proteomes" id="UP000486351"/>
    </source>
</evidence>
<proteinExistence type="predicted"/>
<name>A0A6G0Q0R5_9STRA</name>
<protein>
    <submittedName>
        <fullName evidence="1">Uncharacterized protein</fullName>
    </submittedName>
</protein>
<accession>A0A6G0Q0R5</accession>